<dbReference type="AlphaFoldDB" id="A0A7M2Z0J3"/>
<protein>
    <submittedName>
        <fullName evidence="10">Sugar (Pentulose and hexulose) kinase</fullName>
    </submittedName>
</protein>
<dbReference type="GO" id="GO:0008993">
    <property type="term" value="F:rhamnulokinase activity"/>
    <property type="evidence" value="ECO:0007669"/>
    <property type="project" value="InterPro"/>
</dbReference>
<dbReference type="GO" id="GO:0004370">
    <property type="term" value="F:glycerol kinase activity"/>
    <property type="evidence" value="ECO:0007669"/>
    <property type="project" value="TreeGrafter"/>
</dbReference>
<dbReference type="SUPFAM" id="SSF53067">
    <property type="entry name" value="Actin-like ATPase domain"/>
    <property type="match status" value="2"/>
</dbReference>
<feature type="domain" description="Carbohydrate kinase FGGY N-terminal" evidence="8">
    <location>
        <begin position="4"/>
        <end position="244"/>
    </location>
</feature>
<dbReference type="CDD" id="cd07771">
    <property type="entry name" value="ASKHA_NBD_FGGY_RhaB-like"/>
    <property type="match status" value="1"/>
</dbReference>
<feature type="domain" description="Carbohydrate kinase FGGY C-terminal" evidence="9">
    <location>
        <begin position="255"/>
        <end position="447"/>
    </location>
</feature>
<dbReference type="GO" id="GO:0006071">
    <property type="term" value="P:glycerol metabolic process"/>
    <property type="evidence" value="ECO:0007669"/>
    <property type="project" value="TreeGrafter"/>
</dbReference>
<dbReference type="GO" id="GO:0005524">
    <property type="term" value="F:ATP binding"/>
    <property type="evidence" value="ECO:0007669"/>
    <property type="project" value="UniProtKB-KW"/>
</dbReference>
<dbReference type="Proteomes" id="UP000254134">
    <property type="component" value="Unassembled WGS sequence"/>
</dbReference>
<keyword evidence="4 10" id="KW-0418">Kinase</keyword>
<keyword evidence="7" id="KW-0684">Rhamnose metabolism</keyword>
<evidence type="ECO:0000259" key="9">
    <source>
        <dbReference type="Pfam" id="PF02782"/>
    </source>
</evidence>
<keyword evidence="5" id="KW-0067">ATP-binding</keyword>
<dbReference type="InterPro" id="IPR043129">
    <property type="entry name" value="ATPase_NBD"/>
</dbReference>
<evidence type="ECO:0000256" key="7">
    <source>
        <dbReference type="ARBA" id="ARBA00023308"/>
    </source>
</evidence>
<evidence type="ECO:0000256" key="4">
    <source>
        <dbReference type="ARBA" id="ARBA00022777"/>
    </source>
</evidence>
<reference evidence="11" key="2">
    <citation type="journal article" date="2019" name="MicrobiologyOpen">
        <title>High-quality draft genome sequence of Gaiella occulta isolated from a 150 meter deep mineral water borehole and comparison with the genome sequences of other deep-branching lineages of the phylum Actinobacteria.</title>
        <authorList>
            <person name="Severino R."/>
            <person name="Froufe H.J.C."/>
            <person name="Barroso C."/>
            <person name="Albuquerque L."/>
            <person name="Lobo-da-Cunha A."/>
            <person name="da Costa M.S."/>
            <person name="Egas C."/>
        </authorList>
    </citation>
    <scope>NUCLEOTIDE SEQUENCE [LARGE SCALE GENOMIC DNA]</scope>
    <source>
        <strain evidence="11">F2-233</strain>
    </source>
</reference>
<evidence type="ECO:0000256" key="6">
    <source>
        <dbReference type="ARBA" id="ARBA00023157"/>
    </source>
</evidence>
<dbReference type="RefSeq" id="WP_114794696.1">
    <property type="nucleotide sequence ID" value="NZ_QQZY01000001.1"/>
</dbReference>
<evidence type="ECO:0000259" key="8">
    <source>
        <dbReference type="Pfam" id="PF00370"/>
    </source>
</evidence>
<evidence type="ECO:0000256" key="5">
    <source>
        <dbReference type="ARBA" id="ARBA00022840"/>
    </source>
</evidence>
<dbReference type="InterPro" id="IPR018485">
    <property type="entry name" value="FGGY_C"/>
</dbReference>
<dbReference type="Pfam" id="PF02782">
    <property type="entry name" value="FGGY_C"/>
    <property type="match status" value="1"/>
</dbReference>
<dbReference type="GO" id="GO:0019301">
    <property type="term" value="P:rhamnose catabolic process"/>
    <property type="evidence" value="ECO:0007669"/>
    <property type="project" value="InterPro"/>
</dbReference>
<dbReference type="PANTHER" id="PTHR10196:SF93">
    <property type="entry name" value="L-RHAMNULOKINASE"/>
    <property type="match status" value="1"/>
</dbReference>
<keyword evidence="3" id="KW-0547">Nucleotide-binding</keyword>
<evidence type="ECO:0000256" key="2">
    <source>
        <dbReference type="ARBA" id="ARBA00022679"/>
    </source>
</evidence>
<dbReference type="Gene3D" id="3.30.420.40">
    <property type="match status" value="2"/>
</dbReference>
<evidence type="ECO:0000313" key="10">
    <source>
        <dbReference type="EMBL" id="RDI75811.1"/>
    </source>
</evidence>
<proteinExistence type="inferred from homology"/>
<keyword evidence="2" id="KW-0808">Transferase</keyword>
<sequence>MATMVSVDVGAQSGRVALGRFDGETLSVAEIHRFPNVPVCVHGTLHWDALRLHDGILQGLRAAAREAGGRIDSVGVDTWGLDFALLDRAGRLVQNPVHHRDRRTDGAMEEVFARVPAQELYERTGIQLMSINSVFQLWSMAAAGDPALEVAETFLMMPDLFHYWLSGVKACEFTAATTSQCFDPRKGVWALDVLERLGVSSRLFPEVVPPGTVLGPVRDEVVEETRLQGAVVVAPASHDTGSAVAAVPFRHPGSAYISSGTWSLVGVEVAAPVIDDRTFSANLTNEGGVGGTFRLLRNVTGLWLLHECRRAWALEGREWEFAELVAMAEQAPPPRSFIDPNEPAFLPPGDMPARIREFCVRTGQEAPAEPAVVVRCVLESLALKYRQTIGLLDAATGVAPAEIHVVGGGAMNRPLCQWTADATGLPVIAGPVEAAEIGNLAVQAMALGELASLDEAREVVRNSFSPAVYEPHDRGPWEDAYGRFDALVQAPATRPEPLVGGRGVIEPAQR</sequence>
<keyword evidence="6" id="KW-1015">Disulfide bond</keyword>
<comment type="caution">
    <text evidence="10">The sequence shown here is derived from an EMBL/GenBank/DDBJ whole genome shotgun (WGS) entry which is preliminary data.</text>
</comment>
<accession>A0A7M2Z0J3</accession>
<dbReference type="InterPro" id="IPR018484">
    <property type="entry name" value="FGGY_N"/>
</dbReference>
<dbReference type="Pfam" id="PF00370">
    <property type="entry name" value="FGGY_N"/>
    <property type="match status" value="1"/>
</dbReference>
<dbReference type="EMBL" id="QQZY01000001">
    <property type="protein sequence ID" value="RDI75811.1"/>
    <property type="molecule type" value="Genomic_DNA"/>
</dbReference>
<evidence type="ECO:0000256" key="3">
    <source>
        <dbReference type="ARBA" id="ARBA00022741"/>
    </source>
</evidence>
<dbReference type="InterPro" id="IPR013449">
    <property type="entry name" value="Rhamnulokinase"/>
</dbReference>
<dbReference type="InterPro" id="IPR000577">
    <property type="entry name" value="Carb_kinase_FGGY"/>
</dbReference>
<reference evidence="10 11" key="1">
    <citation type="submission" date="2018-07" db="EMBL/GenBank/DDBJ databases">
        <title>High-quality-draft genome sequence of Gaiella occulta.</title>
        <authorList>
            <person name="Severino R."/>
            <person name="Froufe H.J.C."/>
            <person name="Rainey F.A."/>
            <person name="Barroso C."/>
            <person name="Albuquerque L."/>
            <person name="Lobo-Da-Cunha A."/>
            <person name="Da Costa M.S."/>
            <person name="Egas C."/>
        </authorList>
    </citation>
    <scope>NUCLEOTIDE SEQUENCE [LARGE SCALE GENOMIC DNA]</scope>
    <source>
        <strain evidence="10 11">F2-233</strain>
    </source>
</reference>
<organism evidence="10 11">
    <name type="scientific">Gaiella occulta</name>
    <dbReference type="NCBI Taxonomy" id="1002870"/>
    <lineage>
        <taxon>Bacteria</taxon>
        <taxon>Bacillati</taxon>
        <taxon>Actinomycetota</taxon>
        <taxon>Thermoleophilia</taxon>
        <taxon>Gaiellales</taxon>
        <taxon>Gaiellaceae</taxon>
        <taxon>Gaiella</taxon>
    </lineage>
</organism>
<dbReference type="OrthoDB" id="9761504at2"/>
<dbReference type="PANTHER" id="PTHR10196">
    <property type="entry name" value="SUGAR KINASE"/>
    <property type="match status" value="1"/>
</dbReference>
<evidence type="ECO:0000256" key="1">
    <source>
        <dbReference type="ARBA" id="ARBA00009156"/>
    </source>
</evidence>
<dbReference type="GO" id="GO:0005829">
    <property type="term" value="C:cytosol"/>
    <property type="evidence" value="ECO:0007669"/>
    <property type="project" value="TreeGrafter"/>
</dbReference>
<evidence type="ECO:0000313" key="11">
    <source>
        <dbReference type="Proteomes" id="UP000254134"/>
    </source>
</evidence>
<name>A0A7M2Z0J3_9ACTN</name>
<gene>
    <name evidence="10" type="ORF">Gocc_0230</name>
</gene>
<comment type="similarity">
    <text evidence="1">Belongs to the FGGY kinase family.</text>
</comment>
<dbReference type="PIRSF" id="PIRSF000538">
    <property type="entry name" value="GlpK"/>
    <property type="match status" value="1"/>
</dbReference>
<keyword evidence="11" id="KW-1185">Reference proteome</keyword>